<proteinExistence type="predicted"/>
<dbReference type="Pfam" id="PF12784">
    <property type="entry name" value="PDDEXK_2"/>
    <property type="match status" value="1"/>
</dbReference>
<gene>
    <name evidence="1" type="ORF">ACEU3E_14715</name>
</gene>
<dbReference type="EMBL" id="JBHDLN010000006">
    <property type="protein sequence ID" value="MFB0843429.1"/>
    <property type="molecule type" value="Genomic_DNA"/>
</dbReference>
<evidence type="ECO:0000313" key="2">
    <source>
        <dbReference type="Proteomes" id="UP001575622"/>
    </source>
</evidence>
<protein>
    <submittedName>
        <fullName evidence="1">PD-(D/E)XK nuclease family transposase</fullName>
    </submittedName>
</protein>
<dbReference type="RefSeq" id="WP_373952522.1">
    <property type="nucleotide sequence ID" value="NZ_JBHDLN010000006.1"/>
</dbReference>
<evidence type="ECO:0000313" key="1">
    <source>
        <dbReference type="EMBL" id="MFB0843429.1"/>
    </source>
</evidence>
<organism evidence="1 2">
    <name type="scientific">Paenibacillus oleatilyticus</name>
    <dbReference type="NCBI Taxonomy" id="2594886"/>
    <lineage>
        <taxon>Bacteria</taxon>
        <taxon>Bacillati</taxon>
        <taxon>Bacillota</taxon>
        <taxon>Bacilli</taxon>
        <taxon>Bacillales</taxon>
        <taxon>Paenibacillaceae</taxon>
        <taxon>Paenibacillus</taxon>
    </lineage>
</organism>
<comment type="caution">
    <text evidence="1">The sequence shown here is derived from an EMBL/GenBank/DDBJ whole genome shotgun (WGS) entry which is preliminary data.</text>
</comment>
<sequence>MLWSCRSEFAKANFEEDLAMDTPGLKKAMTTLEFLSQNKEARALYEMRKKALLDEQSALDYAETRGRAERDKEITTNMLQKGLPVSLIAEVTGLSETEIEALNKKLH</sequence>
<accession>A0ABV4V1F3</accession>
<keyword evidence="2" id="KW-1185">Reference proteome</keyword>
<dbReference type="Proteomes" id="UP001575622">
    <property type="component" value="Unassembled WGS sequence"/>
</dbReference>
<reference evidence="1 2" key="1">
    <citation type="submission" date="2024-09" db="EMBL/GenBank/DDBJ databases">
        <authorList>
            <person name="Makale K.P.P."/>
            <person name="Makhzoum A."/>
            <person name="Rantong G."/>
            <person name="Rahube T.O."/>
        </authorList>
    </citation>
    <scope>NUCLEOTIDE SEQUENCE [LARGE SCALE GENOMIC DNA]</scope>
    <source>
        <strain evidence="1 2">KM_D13</strain>
    </source>
</reference>
<name>A0ABV4V1F3_9BACL</name>